<organism evidence="3 4">
    <name type="scientific">Sungkyunkwania multivorans</name>
    <dbReference type="NCBI Taxonomy" id="1173618"/>
    <lineage>
        <taxon>Bacteria</taxon>
        <taxon>Pseudomonadati</taxon>
        <taxon>Bacteroidota</taxon>
        <taxon>Flavobacteriia</taxon>
        <taxon>Flavobacteriales</taxon>
        <taxon>Flavobacteriaceae</taxon>
        <taxon>Sungkyunkwania</taxon>
    </lineage>
</organism>
<evidence type="ECO:0000313" key="4">
    <source>
        <dbReference type="Proteomes" id="UP001596978"/>
    </source>
</evidence>
<name>A0ABW3D004_9FLAO</name>
<gene>
    <name evidence="3" type="ORF">ACFQ1M_13070</name>
</gene>
<proteinExistence type="predicted"/>
<dbReference type="RefSeq" id="WP_386408909.1">
    <property type="nucleotide sequence ID" value="NZ_JBHTJH010000017.1"/>
</dbReference>
<keyword evidence="1" id="KW-1133">Transmembrane helix</keyword>
<dbReference type="InterPro" id="IPR018638">
    <property type="entry name" value="DUF2061_membrane"/>
</dbReference>
<dbReference type="Proteomes" id="UP001596978">
    <property type="component" value="Unassembled WGS sequence"/>
</dbReference>
<dbReference type="EMBL" id="JBHTJH010000017">
    <property type="protein sequence ID" value="MFD0863140.1"/>
    <property type="molecule type" value="Genomic_DNA"/>
</dbReference>
<evidence type="ECO:0000256" key="1">
    <source>
        <dbReference type="SAM" id="Phobius"/>
    </source>
</evidence>
<accession>A0ABW3D004</accession>
<keyword evidence="1" id="KW-0812">Transmembrane</keyword>
<feature type="domain" description="DUF2061" evidence="2">
    <location>
        <begin position="11"/>
        <end position="65"/>
    </location>
</feature>
<reference evidence="4" key="1">
    <citation type="journal article" date="2019" name="Int. J. Syst. Evol. Microbiol.">
        <title>The Global Catalogue of Microorganisms (GCM) 10K type strain sequencing project: providing services to taxonomists for standard genome sequencing and annotation.</title>
        <authorList>
            <consortium name="The Broad Institute Genomics Platform"/>
            <consortium name="The Broad Institute Genome Sequencing Center for Infectious Disease"/>
            <person name="Wu L."/>
            <person name="Ma J."/>
        </authorList>
    </citation>
    <scope>NUCLEOTIDE SEQUENCE [LARGE SCALE GENOMIC DNA]</scope>
    <source>
        <strain evidence="4">CCUG 62952</strain>
    </source>
</reference>
<sequence>MMKDISRKRHIAKTITWRIIASLTTFLLALIFFKEDPNAMQKASGVAIAESVIKMILYYYHERLWYKSDFGLLFRRNKKKQNE</sequence>
<comment type="caution">
    <text evidence="3">The sequence shown here is derived from an EMBL/GenBank/DDBJ whole genome shotgun (WGS) entry which is preliminary data.</text>
</comment>
<protein>
    <submittedName>
        <fullName evidence="3">DUF2061 domain-containing protein</fullName>
    </submittedName>
</protein>
<evidence type="ECO:0000313" key="3">
    <source>
        <dbReference type="EMBL" id="MFD0863140.1"/>
    </source>
</evidence>
<feature type="transmembrane region" description="Helical" evidence="1">
    <location>
        <begin position="15"/>
        <end position="33"/>
    </location>
</feature>
<dbReference type="Pfam" id="PF09834">
    <property type="entry name" value="DUF2061"/>
    <property type="match status" value="1"/>
</dbReference>
<keyword evidence="1" id="KW-0472">Membrane</keyword>
<evidence type="ECO:0000259" key="2">
    <source>
        <dbReference type="Pfam" id="PF09834"/>
    </source>
</evidence>
<keyword evidence="4" id="KW-1185">Reference proteome</keyword>